<accession>A0A432MFG1</accession>
<feature type="domain" description="Carbohydrate-binding/sugar hydrolysis" evidence="5">
    <location>
        <begin position="2119"/>
        <end position="2283"/>
    </location>
</feature>
<feature type="domain" description="Carbohydrate-binding/sugar hydrolysis" evidence="5">
    <location>
        <begin position="1733"/>
        <end position="1898"/>
    </location>
</feature>
<dbReference type="RefSeq" id="WP_126727201.1">
    <property type="nucleotide sequence ID" value="NZ_RYZH01000046.1"/>
</dbReference>
<dbReference type="SMART" id="SM00722">
    <property type="entry name" value="CASH"/>
    <property type="match status" value="6"/>
</dbReference>
<gene>
    <name evidence="6" type="ORF">TsocGM_19830</name>
</gene>
<dbReference type="Proteomes" id="UP000280296">
    <property type="component" value="Unassembled WGS sequence"/>
</dbReference>
<feature type="domain" description="Carbohydrate-binding/sugar hydrolysis" evidence="5">
    <location>
        <begin position="1584"/>
        <end position="1732"/>
    </location>
</feature>
<reference evidence="6 7" key="2">
    <citation type="submission" date="2019-01" db="EMBL/GenBank/DDBJ databases">
        <title>Tautonia sociabilis, a novel thermotolerant planctomycete of Isosphaeraceae family, isolated from a 4000 m deep subterranean habitat.</title>
        <authorList>
            <person name="Kovaleva O.L."/>
            <person name="Elcheninov A.G."/>
            <person name="Van Heerden E."/>
            <person name="Toshchakov S.V."/>
            <person name="Novikov A."/>
            <person name="Bonch-Osmolovskaya E.A."/>
            <person name="Kublanov I.V."/>
        </authorList>
    </citation>
    <scope>NUCLEOTIDE SEQUENCE [LARGE SCALE GENOMIC DNA]</scope>
    <source>
        <strain evidence="6 7">GM2012</strain>
    </source>
</reference>
<dbReference type="SUPFAM" id="SSF51126">
    <property type="entry name" value="Pectin lyase-like"/>
    <property type="match status" value="7"/>
</dbReference>
<dbReference type="PANTHER" id="PTHR22990">
    <property type="entry name" value="F-BOX ONLY PROTEIN"/>
    <property type="match status" value="1"/>
</dbReference>
<evidence type="ECO:0000259" key="5">
    <source>
        <dbReference type="SMART" id="SM00722"/>
    </source>
</evidence>
<evidence type="ECO:0000256" key="3">
    <source>
        <dbReference type="ARBA" id="ARBA00022786"/>
    </source>
</evidence>
<protein>
    <recommendedName>
        <fullName evidence="5">Carbohydrate-binding/sugar hydrolysis domain-containing protein</fullName>
    </recommendedName>
</protein>
<proteinExistence type="predicted"/>
<feature type="compositionally biased region" description="Low complexity" evidence="4">
    <location>
        <begin position="2440"/>
        <end position="2454"/>
    </location>
</feature>
<keyword evidence="3" id="KW-0833">Ubl conjugation pathway</keyword>
<dbReference type="InterPro" id="IPR012334">
    <property type="entry name" value="Pectin_lyas_fold"/>
</dbReference>
<evidence type="ECO:0000256" key="4">
    <source>
        <dbReference type="SAM" id="MobiDB-lite"/>
    </source>
</evidence>
<keyword evidence="7" id="KW-1185">Reference proteome</keyword>
<organism evidence="6 7">
    <name type="scientific">Tautonia sociabilis</name>
    <dbReference type="NCBI Taxonomy" id="2080755"/>
    <lineage>
        <taxon>Bacteria</taxon>
        <taxon>Pseudomonadati</taxon>
        <taxon>Planctomycetota</taxon>
        <taxon>Planctomycetia</taxon>
        <taxon>Isosphaerales</taxon>
        <taxon>Isosphaeraceae</taxon>
        <taxon>Tautonia</taxon>
    </lineage>
</organism>
<dbReference type="InterPro" id="IPR006626">
    <property type="entry name" value="PbH1"/>
</dbReference>
<dbReference type="InterPro" id="IPR006633">
    <property type="entry name" value="Carb-bd_sugar_hydrolysis-dom"/>
</dbReference>
<feature type="region of interest" description="Disordered" evidence="4">
    <location>
        <begin position="2436"/>
        <end position="2476"/>
    </location>
</feature>
<dbReference type="Pfam" id="PF13229">
    <property type="entry name" value="Beta_helix"/>
    <property type="match status" value="5"/>
</dbReference>
<name>A0A432MFG1_9BACT</name>
<evidence type="ECO:0000313" key="7">
    <source>
        <dbReference type="Proteomes" id="UP000280296"/>
    </source>
</evidence>
<keyword evidence="2" id="KW-0677">Repeat</keyword>
<evidence type="ECO:0000256" key="1">
    <source>
        <dbReference type="ARBA" id="ARBA00004906"/>
    </source>
</evidence>
<dbReference type="InterPro" id="IPR051550">
    <property type="entry name" value="SCF-Subunits/Alg-Epimerases"/>
</dbReference>
<dbReference type="EMBL" id="RYZH01000046">
    <property type="protein sequence ID" value="RUL84674.1"/>
    <property type="molecule type" value="Genomic_DNA"/>
</dbReference>
<feature type="domain" description="Carbohydrate-binding/sugar hydrolysis" evidence="5">
    <location>
        <begin position="759"/>
        <end position="933"/>
    </location>
</feature>
<dbReference type="NCBIfam" id="TIGR03804">
    <property type="entry name" value="para_beta_helix"/>
    <property type="match status" value="2"/>
</dbReference>
<comment type="caution">
    <text evidence="6">The sequence shown here is derived from an EMBL/GenBank/DDBJ whole genome shotgun (WGS) entry which is preliminary data.</text>
</comment>
<dbReference type="PANTHER" id="PTHR22990:SF15">
    <property type="entry name" value="F-BOX ONLY PROTEIN 10"/>
    <property type="match status" value="1"/>
</dbReference>
<dbReference type="InterPro" id="IPR011050">
    <property type="entry name" value="Pectin_lyase_fold/virulence"/>
</dbReference>
<comment type="pathway">
    <text evidence="1">Protein modification; protein ubiquitination.</text>
</comment>
<dbReference type="OrthoDB" id="283881at2"/>
<evidence type="ECO:0000313" key="6">
    <source>
        <dbReference type="EMBL" id="RUL84674.1"/>
    </source>
</evidence>
<dbReference type="SMART" id="SM00710">
    <property type="entry name" value="PbH1"/>
    <property type="match status" value="34"/>
</dbReference>
<evidence type="ECO:0000256" key="2">
    <source>
        <dbReference type="ARBA" id="ARBA00022737"/>
    </source>
</evidence>
<dbReference type="InterPro" id="IPR039448">
    <property type="entry name" value="Beta_helix"/>
</dbReference>
<reference evidence="6 7" key="1">
    <citation type="submission" date="2018-12" db="EMBL/GenBank/DDBJ databases">
        <authorList>
            <person name="Toschakov S.V."/>
        </authorList>
    </citation>
    <scope>NUCLEOTIDE SEQUENCE [LARGE SCALE GENOMIC DNA]</scope>
    <source>
        <strain evidence="6 7">GM2012</strain>
    </source>
</reference>
<dbReference type="InterPro" id="IPR022441">
    <property type="entry name" value="Para_beta_helix_rpt-2"/>
</dbReference>
<sequence length="2476" mass="243305">MATITVNSTDDVIAVGDPFLTLREAIALANGDTGTVDPLALSASELAQIAGTLNTANGMADVIAFSIPDATDTAPHVIRLGSPLTVAAGESVMIDGTTEPDFAGSPVVVLDGGGLIAIALQLDADGSEVRGLAIGGATSAGLFVNADDAVISGNLIGLDASGAPLPNGDGDATDAGLLLNGSGIVVGGTSSADRNVISANNGAGVRISGPGSSGNQIVGNLIGTDATGTIALGNGGDGVIIEGGAASNTVGGTSAGRENVIAGNAGNGVRISGAGSEGNLVDRNAIGTDLAGTIALGNTLSGVLIEADAALNTIGGQASQPHNLITNNGQAGVRVDGSNTTGNPILGNRIFSHGGSGIDLTDGGNGGQQAPTILDAEIVAGSPNPSVMLTVQSPPGTNGPFRIELFAAVSNDPEGRVFLGAHTIALGSAEETTTSFPLDPALFPGGVFPSDEFAFPDAPTPADPASLVFNATATDAQGNTSAFTSDDPLASGEGGSVGHPFDPFRVTTTLDTPFPFPFRSLRRAIWNANFLPGRNRITFRIPSGSPPFTILVVAPLPTITDRVVIDGRTQPGYDGTAPVIVLDGSNNVSIGLDLASGAGASSRPASEMLALSVVGFTDFGIRVNDSERNRIALSYVGLLPDGTAFPNGDGESTDAGIVLVGGSSGNTIGGPSSTSGNVISANNAQGVLLTGAGTSANLVAGNLIGTDPAGTLDLGNSLNGVLIEAMATDNTIGGAGRPGSPTGLGNLISGHDLDGIRIGGSGTTGNLVVGNVIGTDLGGTLALPNAQDGIRIELAASDNTVGSSGAGFGNLISGNDQNGVRLTGAGTTGNLVVGNVIGTASDGSTDLGNGQDGVRLEQAASANTVGGGDPTLGNTIGFNTSGVVLSGAGGNRVVGNAIFENSLDGVLIEEAASANTVDGNTITRNVGNGVRITDASTTNNLVVVNRIEANAVEGVRIESRAFGNTIGAGNTISGNARDGVRIIDIGTSANLVLGNAIDGNGGDGVRIGAGAAANTVGGMDSAEGNTVAGNSLAGVVLSGAGTSANLVLGNALERNASDGIRFEMAASANTARGNSISENGRDGARVESRAFANTIGSGNVIGRNTGAGVRITGVGTSANLVLGNRIGTDASGAAARPNGEFGVRIESGASANTVGVGNSIAANAQGGVSVIGAGTSANAIVGNVIGTDPSGSLPLGNAGDGVRIEGGATANTVGAGNTLSANAGDGLRLLGEGTSGNLVSGNAIDANAGDGVGIEGQASANTITDNAIDANAGAGVRIEGQGTSGNRLGGNTITGNAGGGVVIERLASANALDAGNIVSTNHLVGVAIESGASANTIGAGNVVTQNGGPGVRIAGEETSANVLVGSFIGVGPTGATRLGNAGEGVLVVGATGNLIGRADASPNLISSNFGDGVRIEAGASGNVVANNRIGTDPAGTTALGNAGAGVVLSSATGNVVGGIDEPSANLISGNGGDGVRILAGSSNNVVAGNRIGTDASGAMALGNGGSGVLILDAPGNLVGGVGNVLAGNGGFGVIVAGLSSSGNRILGNWIGTNAGGAPGLGNAIGGVTVLDGQANQILSNVVAGNGGIGVSLVRSATATDPRAGSGNAVVGNLIGVSNDDGSPLPNVGIGLQIDGADGNPIVANVISRGIRDAVLLVNGADGNLLADNRIGTDRSGIAGAGNSLSGVLVANSSGNQIVGNQIADNGGFGIALLSSPSNRLERNTVGSASLPNRLDGVVLIDSPGNLLANNTVAGNSGEGVVLRGAGSSGNALLSNRIGPGNLGVGVRIDGAGANSIGTAIGPDPALNALRNEIAGNGGNEVFITGPGAAENVVIDNLIGSRDDPGSGVIVDQGASGTVLSGNVVSGHLGFGIALLDGTRSTRIVGGVIGTTQDGSAALSNALNGVFIQNSAGNTIGGPSAADGVLIAANGQGFAPDLRANVRIAGPGSTGNVVASSTIGTDRAGLNALDPSLASFTSLLRFRANDDPNLEPPRRLDDEIEFRIDLPFDVRVDLRSIGVLIDSGASANVVGSGNLISGNRNGVEIRMASGNAVLDNRIGTDASGTRFDRGTRVEGVSGQVGGPLPLGNGDGVLIVQGSGNVVERNVIGGNLFSGVQLGDLADGNRVADNDIGVDPSSLVPLPNQTGVLIFGGSNNAIEGNRVSSSPTVGVHVINSRTVFGQFVTPEEGGTPVNRETPGAITSGNVISGNSVGVLPGGPETLANLQGVLINDSPRNQILRNTIAGNLQAGLQIFGEHASSNVVRGNTIIDNGRGVRRQGFGIFINQAPGDTQGLLDNTFRGNRDDTGAREQNQGPTVQAIRPQDLDLDGRIETIEVVFNGYIELVSAIEPDNYRIAIGRGSTPLIPVEYDEVARRVILQVPENVQPDARTGRYQLTLVGDGANPLRTVTDGGQVILFDGNFDGATGDNFSRDFVGTRPVEPIIPSGPSRIRPSASGVDGLAAANQIESTLPASRRRRR</sequence>
<feature type="domain" description="Carbohydrate-binding/sugar hydrolysis" evidence="5">
    <location>
        <begin position="951"/>
        <end position="1087"/>
    </location>
</feature>
<feature type="domain" description="Carbohydrate-binding/sugar hydrolysis" evidence="5">
    <location>
        <begin position="1221"/>
        <end position="1354"/>
    </location>
</feature>
<dbReference type="Gene3D" id="2.160.20.10">
    <property type="entry name" value="Single-stranded right-handed beta-helix, Pectin lyase-like"/>
    <property type="match status" value="8"/>
</dbReference>